<reference evidence="4" key="1">
    <citation type="submission" date="2017-02" db="EMBL/GenBank/DDBJ databases">
        <authorList>
            <person name="Varghese N."/>
            <person name="Submissions S."/>
        </authorList>
    </citation>
    <scope>NUCLEOTIDE SEQUENCE [LARGE SCALE GENOMIC DNA]</scope>
    <source>
        <strain evidence="4">UM2</strain>
    </source>
</reference>
<feature type="region of interest" description="Disordered" evidence="1">
    <location>
        <begin position="63"/>
        <end position="85"/>
    </location>
</feature>
<organism evidence="3 4">
    <name type="scientific">Rhizorhabdus histidinilytica</name>
    <dbReference type="NCBI Taxonomy" id="439228"/>
    <lineage>
        <taxon>Bacteria</taxon>
        <taxon>Pseudomonadati</taxon>
        <taxon>Pseudomonadota</taxon>
        <taxon>Alphaproteobacteria</taxon>
        <taxon>Sphingomonadales</taxon>
        <taxon>Sphingomonadaceae</taxon>
        <taxon>Rhizorhabdus</taxon>
    </lineage>
</organism>
<evidence type="ECO:0000313" key="3">
    <source>
        <dbReference type="EMBL" id="SKB69268.1"/>
    </source>
</evidence>
<keyword evidence="2" id="KW-0812">Transmembrane</keyword>
<dbReference type="STRING" id="439228.SAMN06295920_10577"/>
<accession>A0A1T5DBY3</accession>
<proteinExistence type="predicted"/>
<feature type="transmembrane region" description="Helical" evidence="2">
    <location>
        <begin position="48"/>
        <end position="66"/>
    </location>
</feature>
<gene>
    <name evidence="3" type="ORF">SAMN06295920_10577</name>
</gene>
<feature type="transmembrane region" description="Helical" evidence="2">
    <location>
        <begin position="16"/>
        <end position="36"/>
    </location>
</feature>
<dbReference type="EMBL" id="FUYM01000005">
    <property type="protein sequence ID" value="SKB69268.1"/>
    <property type="molecule type" value="Genomic_DNA"/>
</dbReference>
<dbReference type="OrthoDB" id="7475938at2"/>
<dbReference type="Proteomes" id="UP000189818">
    <property type="component" value="Unassembled WGS sequence"/>
</dbReference>
<evidence type="ECO:0000256" key="2">
    <source>
        <dbReference type="SAM" id="Phobius"/>
    </source>
</evidence>
<dbReference type="AlphaFoldDB" id="A0A1T5DBY3"/>
<feature type="compositionally biased region" description="Basic and acidic residues" evidence="1">
    <location>
        <begin position="74"/>
        <end position="85"/>
    </location>
</feature>
<sequence length="85" mass="9213">MRRLSPEAPSPHVPFAWHRALTTVLFAAAALAFYCLSEHRILSEEQLMLLLFIALPVGAFTLSGMGQDSSDTAIDGRRGDAANRG</sequence>
<keyword evidence="2" id="KW-0472">Membrane</keyword>
<name>A0A1T5DBY3_9SPHN</name>
<evidence type="ECO:0000313" key="4">
    <source>
        <dbReference type="Proteomes" id="UP000189818"/>
    </source>
</evidence>
<protein>
    <submittedName>
        <fullName evidence="3">Uncharacterized protein</fullName>
    </submittedName>
</protein>
<keyword evidence="4" id="KW-1185">Reference proteome</keyword>
<evidence type="ECO:0000256" key="1">
    <source>
        <dbReference type="SAM" id="MobiDB-lite"/>
    </source>
</evidence>
<keyword evidence="2" id="KW-1133">Transmembrane helix</keyword>